<evidence type="ECO:0000313" key="1">
    <source>
        <dbReference type="EMBL" id="NVF12979.1"/>
    </source>
</evidence>
<organism evidence="1 2">
    <name type="scientific">Vreelandella maris</name>
    <dbReference type="NCBI Taxonomy" id="2729617"/>
    <lineage>
        <taxon>Bacteria</taxon>
        <taxon>Pseudomonadati</taxon>
        <taxon>Pseudomonadota</taxon>
        <taxon>Gammaproteobacteria</taxon>
        <taxon>Oceanospirillales</taxon>
        <taxon>Halomonadaceae</taxon>
        <taxon>Vreelandella</taxon>
    </lineage>
</organism>
<protein>
    <submittedName>
        <fullName evidence="1">Uncharacterized protein</fullName>
    </submittedName>
</protein>
<evidence type="ECO:0000313" key="2">
    <source>
        <dbReference type="Proteomes" id="UP000589984"/>
    </source>
</evidence>
<dbReference type="EMBL" id="JABWCV010000002">
    <property type="protein sequence ID" value="NVF12979.1"/>
    <property type="molecule type" value="Genomic_DNA"/>
</dbReference>
<keyword evidence="2" id="KW-1185">Reference proteome</keyword>
<reference evidence="1 2" key="1">
    <citation type="submission" date="2020-06" db="EMBL/GenBank/DDBJ databases">
        <title>Halomonas sp. QX-1 draft genome sequence.</title>
        <authorList>
            <person name="Qiu X."/>
        </authorList>
    </citation>
    <scope>NUCLEOTIDE SEQUENCE [LARGE SCALE GENOMIC DNA]</scope>
    <source>
        <strain evidence="1 2">QX-1</strain>
    </source>
</reference>
<comment type="caution">
    <text evidence="1">The sequence shown here is derived from an EMBL/GenBank/DDBJ whole genome shotgun (WGS) entry which is preliminary data.</text>
</comment>
<dbReference type="RefSeq" id="WP_176302188.1">
    <property type="nucleotide sequence ID" value="NZ_JABWCV010000002.1"/>
</dbReference>
<dbReference type="Proteomes" id="UP000589984">
    <property type="component" value="Unassembled WGS sequence"/>
</dbReference>
<dbReference type="AlphaFoldDB" id="A0A7Y6R9Q8"/>
<proteinExistence type="predicted"/>
<name>A0A7Y6R9Q8_9GAMM</name>
<accession>A0A7Y6R9Q8</accession>
<gene>
    <name evidence="1" type="ORF">HUO07_02180</name>
</gene>
<sequence length="152" mass="16854">MPTRPPPLLFPSALDPLAYVIGFGKCVMLARLTSDRPLHFPPIRCLDENHWLAAVLGIDDATEACKVMAGRLWAPPSARDLLRPINARMVLEYCDIASPIPEIAELTDMTPRKVHLLLSAVAVWYTTGDLEAAADLAEESQWFMSLLLNKKC</sequence>